<accession>A0A495P4M5</accession>
<sequence length="275" mass="31761">MRNTYLIFTLLVGLCFTGVGQDLNTYKYVSVPERFDFLKEANQYQVNELTKFLFEKYGFKAFMANELNPDDLSINPCNFLKADVVEDSGLFQTKLQVVLLNCANEEIFISEVGISKEKEYKKAYQEALRDAFTSFEAINYKYEQNWVKEEPKIATKPVKEKIQTQEVIVSAVPQSPARTASVNKDLEQIKKSEKIYISEDAEFYIRSTEFGYQLFLKQIEEPFAKMVKTESEGYFIYTTMQSQGIAYFDSNGNLVVEILNPQDNSTSKKVYKVKN</sequence>
<reference evidence="1 2" key="1">
    <citation type="submission" date="2018-10" db="EMBL/GenBank/DDBJ databases">
        <title>Genomic Encyclopedia of Archaeal and Bacterial Type Strains, Phase II (KMG-II): from individual species to whole genera.</title>
        <authorList>
            <person name="Goeker M."/>
        </authorList>
    </citation>
    <scope>NUCLEOTIDE SEQUENCE [LARGE SCALE GENOMIC DNA]</scope>
    <source>
        <strain evidence="1 2">DSM 19839</strain>
    </source>
</reference>
<organism evidence="1 2">
    <name type="scientific">Gillisia mitskevichiae</name>
    <dbReference type="NCBI Taxonomy" id="270921"/>
    <lineage>
        <taxon>Bacteria</taxon>
        <taxon>Pseudomonadati</taxon>
        <taxon>Bacteroidota</taxon>
        <taxon>Flavobacteriia</taxon>
        <taxon>Flavobacteriales</taxon>
        <taxon>Flavobacteriaceae</taxon>
        <taxon>Gillisia</taxon>
    </lineage>
</organism>
<comment type="caution">
    <text evidence="1">The sequence shown here is derived from an EMBL/GenBank/DDBJ whole genome shotgun (WGS) entry which is preliminary data.</text>
</comment>
<proteinExistence type="predicted"/>
<protein>
    <submittedName>
        <fullName evidence="1">Uncharacterized protein</fullName>
    </submittedName>
</protein>
<gene>
    <name evidence="1" type="ORF">BC962_2617</name>
</gene>
<dbReference type="AlphaFoldDB" id="A0A495P4M5"/>
<keyword evidence="2" id="KW-1185">Reference proteome</keyword>
<evidence type="ECO:0000313" key="1">
    <source>
        <dbReference type="EMBL" id="RKS44945.1"/>
    </source>
</evidence>
<dbReference type="EMBL" id="RBLG01000004">
    <property type="protein sequence ID" value="RKS44945.1"/>
    <property type="molecule type" value="Genomic_DNA"/>
</dbReference>
<dbReference type="RefSeq" id="WP_121346443.1">
    <property type="nucleotide sequence ID" value="NZ_RBLG01000004.1"/>
</dbReference>
<dbReference type="Proteomes" id="UP000276282">
    <property type="component" value="Unassembled WGS sequence"/>
</dbReference>
<evidence type="ECO:0000313" key="2">
    <source>
        <dbReference type="Proteomes" id="UP000276282"/>
    </source>
</evidence>
<dbReference type="OrthoDB" id="1274006at2"/>
<name>A0A495P4M5_9FLAO</name>